<dbReference type="KEGG" id="tas:TASI_0739"/>
<keyword evidence="4" id="KW-1185">Reference proteome</keyword>
<feature type="chain" id="PRO_5003467216" description="Lipoprotein" evidence="2">
    <location>
        <begin position="24"/>
        <end position="233"/>
    </location>
</feature>
<protein>
    <recommendedName>
        <fullName evidence="5">Lipoprotein</fullName>
    </recommendedName>
</protein>
<dbReference type="EMBL" id="CP003059">
    <property type="protein sequence ID" value="AEP36510.1"/>
    <property type="molecule type" value="Genomic_DNA"/>
</dbReference>
<dbReference type="OrthoDB" id="9989013at2"/>
<feature type="coiled-coil region" evidence="1">
    <location>
        <begin position="198"/>
        <end position="229"/>
    </location>
</feature>
<dbReference type="PROSITE" id="PS51257">
    <property type="entry name" value="PROKAR_LIPOPROTEIN"/>
    <property type="match status" value="1"/>
</dbReference>
<dbReference type="Proteomes" id="UP000009284">
    <property type="component" value="Chromosome"/>
</dbReference>
<evidence type="ECO:0008006" key="5">
    <source>
        <dbReference type="Google" id="ProtNLM"/>
    </source>
</evidence>
<organism evidence="3 4">
    <name type="scientific">Taylorella asinigenitalis (strain MCE3)</name>
    <dbReference type="NCBI Taxonomy" id="1008459"/>
    <lineage>
        <taxon>Bacteria</taxon>
        <taxon>Pseudomonadati</taxon>
        <taxon>Pseudomonadota</taxon>
        <taxon>Betaproteobacteria</taxon>
        <taxon>Burkholderiales</taxon>
        <taxon>Alcaligenaceae</taxon>
        <taxon>Taylorella</taxon>
    </lineage>
</organism>
<gene>
    <name evidence="3" type="ordered locus">TASI_0739</name>
</gene>
<reference key="1">
    <citation type="submission" date="2011-09" db="EMBL/GenBank/DDBJ databases">
        <title>Genomic characterization of the Taylorella genus.</title>
        <authorList>
            <person name="Hebert L."/>
            <person name="Moumen B."/>
            <person name="Pons N."/>
            <person name="Duquesne F."/>
            <person name="Breuil M.-F."/>
            <person name="Goux D."/>
            <person name="Batto J.-M."/>
            <person name="Renault P."/>
            <person name="Laugier C."/>
            <person name="Petry S."/>
        </authorList>
    </citation>
    <scope>NUCLEOTIDE SEQUENCE</scope>
    <source>
        <strain>MCE3</strain>
    </source>
</reference>
<reference evidence="3 4" key="2">
    <citation type="journal article" date="2012" name="PLoS ONE">
        <title>Genomic characterization of the taylorella genus.</title>
        <authorList>
            <person name="Hebert L."/>
            <person name="Moumen B."/>
            <person name="Pons N."/>
            <person name="Duquesne F."/>
            <person name="Breuil M.F."/>
            <person name="Goux D."/>
            <person name="Batto J.M."/>
            <person name="Laugier C."/>
            <person name="Renault P."/>
            <person name="Petry S."/>
        </authorList>
    </citation>
    <scope>NUCLEOTIDE SEQUENCE [LARGE SCALE GENOMIC DNA]</scope>
    <source>
        <strain evidence="3 4">MCE3</strain>
    </source>
</reference>
<evidence type="ECO:0000256" key="2">
    <source>
        <dbReference type="SAM" id="SignalP"/>
    </source>
</evidence>
<evidence type="ECO:0000313" key="4">
    <source>
        <dbReference type="Proteomes" id="UP000009284"/>
    </source>
</evidence>
<feature type="signal peptide" evidence="2">
    <location>
        <begin position="1"/>
        <end position="23"/>
    </location>
</feature>
<name>G4Q9H3_TAYAM</name>
<keyword evidence="1" id="KW-0175">Coiled coil</keyword>
<dbReference type="STRING" id="1008459.TASI_0739"/>
<accession>G4Q9H3</accession>
<evidence type="ECO:0000313" key="3">
    <source>
        <dbReference type="EMBL" id="AEP36510.1"/>
    </source>
</evidence>
<keyword evidence="2" id="KW-0732">Signal</keyword>
<dbReference type="HOGENOM" id="CLU_1189439_0_0_4"/>
<proteinExistence type="predicted"/>
<evidence type="ECO:0000256" key="1">
    <source>
        <dbReference type="SAM" id="Coils"/>
    </source>
</evidence>
<sequence>MSVLNKFFAASVLSLGIAGCVIAAPEEFDHYKKGNPHKSAQHKSFHHNSVAFQLLNPKVVNNEITLNNEQKLLFKDALDFHKSMNKSVRDRAEENHNAQLTLITTNTPDLEAVFKADNLAMEDFLLKTKQYQAKLLRFWNSLDKKQKDKLVKAYQDRLDGKIRRNESEKKSSLRDHEFMKGYVDIMDEHKKTRHDQFYSDQKNSIEAQMNKIENQMKEMDKAFDDLGKSNSQF</sequence>
<dbReference type="RefSeq" id="WP_014111407.1">
    <property type="nucleotide sequence ID" value="NC_016043.1"/>
</dbReference>
<dbReference type="AlphaFoldDB" id="G4Q9H3"/>